<evidence type="ECO:0000313" key="2">
    <source>
        <dbReference type="EMBL" id="EGD54406.1"/>
    </source>
</evidence>
<evidence type="ECO:0000313" key="3">
    <source>
        <dbReference type="Proteomes" id="UP000035065"/>
    </source>
</evidence>
<gene>
    <name evidence="2" type="ORF">SCNU_14019</name>
</gene>
<dbReference type="EMBL" id="AEUD01000012">
    <property type="protein sequence ID" value="EGD54406.1"/>
    <property type="molecule type" value="Genomic_DNA"/>
</dbReference>
<organism evidence="2 3">
    <name type="scientific">Gordonia neofelifaecis NRRL B-59395</name>
    <dbReference type="NCBI Taxonomy" id="644548"/>
    <lineage>
        <taxon>Bacteria</taxon>
        <taxon>Bacillati</taxon>
        <taxon>Actinomycetota</taxon>
        <taxon>Actinomycetes</taxon>
        <taxon>Mycobacteriales</taxon>
        <taxon>Gordoniaceae</taxon>
        <taxon>Gordonia</taxon>
    </lineage>
</organism>
<dbReference type="RefSeq" id="WP_009680004.1">
    <property type="nucleotide sequence ID" value="NZ_AEUD01000012.1"/>
</dbReference>
<keyword evidence="1" id="KW-0812">Transmembrane</keyword>
<feature type="transmembrane region" description="Helical" evidence="1">
    <location>
        <begin position="32"/>
        <end position="55"/>
    </location>
</feature>
<sequence>MAQLIDDVPDLTYHYTFVEGDRRKLEKAAMIVWLRWNPGLWAVMAFETALVTFLSVMSGDWWWLTAIPLILMILCGANWSRTRRQNRQVDPGNQIAVGVDDHLLRVVDSTGQIVFPYRAFKAVHRLDGWVGLKFKKGRVLLLPVQVCPPELLALVEKQIGG</sequence>
<comment type="caution">
    <text evidence="2">The sequence shown here is derived from an EMBL/GenBank/DDBJ whole genome shotgun (WGS) entry which is preliminary data.</text>
</comment>
<reference evidence="2 3" key="1">
    <citation type="journal article" date="2011" name="J. Bacteriol.">
        <title>Draft Genome Sequence of Gordonia neofelifaecis NRRL B-59395, a Cholesterol-Degrading Actinomycete.</title>
        <authorList>
            <person name="Ge F."/>
            <person name="Li W."/>
            <person name="Chen G."/>
            <person name="Liu Y."/>
            <person name="Zhang G."/>
            <person name="Yong B."/>
            <person name="Wang Q."/>
            <person name="Wang N."/>
            <person name="Huang Z."/>
            <person name="Li W."/>
            <person name="Wang J."/>
            <person name="Wu C."/>
            <person name="Xie Q."/>
            <person name="Liu G."/>
        </authorList>
    </citation>
    <scope>NUCLEOTIDE SEQUENCE [LARGE SCALE GENOMIC DNA]</scope>
    <source>
        <strain evidence="2 3">NRRL B-59395</strain>
    </source>
</reference>
<dbReference type="Proteomes" id="UP000035065">
    <property type="component" value="Unassembled WGS sequence"/>
</dbReference>
<keyword evidence="1" id="KW-1133">Transmembrane helix</keyword>
<keyword evidence="3" id="KW-1185">Reference proteome</keyword>
<proteinExistence type="predicted"/>
<accession>F1YLL2</accession>
<dbReference type="AlphaFoldDB" id="F1YLL2"/>
<feature type="transmembrane region" description="Helical" evidence="1">
    <location>
        <begin position="61"/>
        <end position="79"/>
    </location>
</feature>
<keyword evidence="1" id="KW-0472">Membrane</keyword>
<evidence type="ECO:0008006" key="4">
    <source>
        <dbReference type="Google" id="ProtNLM"/>
    </source>
</evidence>
<protein>
    <recommendedName>
        <fullName evidence="4">YcxB-like protein domain-containing protein</fullName>
    </recommendedName>
</protein>
<evidence type="ECO:0000256" key="1">
    <source>
        <dbReference type="SAM" id="Phobius"/>
    </source>
</evidence>
<dbReference type="eggNOG" id="ENOG5032EIM">
    <property type="taxonomic scope" value="Bacteria"/>
</dbReference>
<name>F1YLL2_9ACTN</name>